<comment type="caution">
    <text evidence="2">The sequence shown here is derived from an EMBL/GenBank/DDBJ whole genome shotgun (WGS) entry which is preliminary data.</text>
</comment>
<sequence>MVRPETKQSGARVPERTESESSGYYSYVTDNSGEEDLGPDFDEVYMDGVGSSFVAIGVELKKLESDNRRLRGIREGFEGVQERFERFGGHREIWRKSIWIDLV</sequence>
<name>A0AAV0C3J2_9ASTE</name>
<evidence type="ECO:0000313" key="3">
    <source>
        <dbReference type="Proteomes" id="UP001152523"/>
    </source>
</evidence>
<gene>
    <name evidence="2" type="ORF">CEPIT_LOCUS1995</name>
</gene>
<dbReference type="EMBL" id="CAMAPF010000011">
    <property type="protein sequence ID" value="CAH9063721.1"/>
    <property type="molecule type" value="Genomic_DNA"/>
</dbReference>
<evidence type="ECO:0000313" key="2">
    <source>
        <dbReference type="EMBL" id="CAH9063721.1"/>
    </source>
</evidence>
<feature type="compositionally biased region" description="Polar residues" evidence="1">
    <location>
        <begin position="20"/>
        <end position="31"/>
    </location>
</feature>
<dbReference type="AlphaFoldDB" id="A0AAV0C3J2"/>
<accession>A0AAV0C3J2</accession>
<feature type="region of interest" description="Disordered" evidence="1">
    <location>
        <begin position="1"/>
        <end position="33"/>
    </location>
</feature>
<proteinExistence type="predicted"/>
<dbReference type="Proteomes" id="UP001152523">
    <property type="component" value="Unassembled WGS sequence"/>
</dbReference>
<reference evidence="2" key="1">
    <citation type="submission" date="2022-07" db="EMBL/GenBank/DDBJ databases">
        <authorList>
            <person name="Macas J."/>
            <person name="Novak P."/>
            <person name="Neumann P."/>
        </authorList>
    </citation>
    <scope>NUCLEOTIDE SEQUENCE</scope>
</reference>
<protein>
    <submittedName>
        <fullName evidence="2">Uncharacterized protein</fullName>
    </submittedName>
</protein>
<evidence type="ECO:0000256" key="1">
    <source>
        <dbReference type="SAM" id="MobiDB-lite"/>
    </source>
</evidence>
<keyword evidence="3" id="KW-1185">Reference proteome</keyword>
<feature type="non-terminal residue" evidence="2">
    <location>
        <position position="103"/>
    </location>
</feature>
<organism evidence="2 3">
    <name type="scientific">Cuscuta epithymum</name>
    <dbReference type="NCBI Taxonomy" id="186058"/>
    <lineage>
        <taxon>Eukaryota</taxon>
        <taxon>Viridiplantae</taxon>
        <taxon>Streptophyta</taxon>
        <taxon>Embryophyta</taxon>
        <taxon>Tracheophyta</taxon>
        <taxon>Spermatophyta</taxon>
        <taxon>Magnoliopsida</taxon>
        <taxon>eudicotyledons</taxon>
        <taxon>Gunneridae</taxon>
        <taxon>Pentapetalae</taxon>
        <taxon>asterids</taxon>
        <taxon>lamiids</taxon>
        <taxon>Solanales</taxon>
        <taxon>Convolvulaceae</taxon>
        <taxon>Cuscuteae</taxon>
        <taxon>Cuscuta</taxon>
        <taxon>Cuscuta subgen. Cuscuta</taxon>
    </lineage>
</organism>